<protein>
    <submittedName>
        <fullName evidence="2">Plasmid pRiA4b ORF-3 family protein</fullName>
    </submittedName>
</protein>
<evidence type="ECO:0000313" key="3">
    <source>
        <dbReference type="Proteomes" id="UP000671914"/>
    </source>
</evidence>
<dbReference type="PANTHER" id="PTHR41878:SF1">
    <property type="entry name" value="TNPR PROTEIN"/>
    <property type="match status" value="1"/>
</dbReference>
<organism evidence="2 3">
    <name type="scientific">Agromyces archimandritae</name>
    <dbReference type="NCBI Taxonomy" id="2781962"/>
    <lineage>
        <taxon>Bacteria</taxon>
        <taxon>Bacillati</taxon>
        <taxon>Actinomycetota</taxon>
        <taxon>Actinomycetes</taxon>
        <taxon>Micrococcales</taxon>
        <taxon>Microbacteriaceae</taxon>
        <taxon>Agromyces</taxon>
    </lineage>
</organism>
<proteinExistence type="predicted"/>
<dbReference type="RefSeq" id="WP_210900815.1">
    <property type="nucleotide sequence ID" value="NZ_CP071696.1"/>
</dbReference>
<name>A0A975FNF5_9MICO</name>
<accession>A0A975FNF5</accession>
<dbReference type="Gene3D" id="3.10.290.30">
    <property type="entry name" value="MM3350-like"/>
    <property type="match status" value="1"/>
</dbReference>
<dbReference type="AlphaFoldDB" id="A0A975FNF5"/>
<dbReference type="Pfam" id="PF07929">
    <property type="entry name" value="PRiA4_ORF3"/>
    <property type="match status" value="1"/>
</dbReference>
<feature type="domain" description="Plasmid pRiA4b Orf3-like" evidence="1">
    <location>
        <begin position="7"/>
        <end position="222"/>
    </location>
</feature>
<dbReference type="InterPro" id="IPR012912">
    <property type="entry name" value="Plasmid_pRiA4b_Orf3-like"/>
</dbReference>
<sequence length="520" mass="56989">MNTHERLRLRVSLDAVEPEIWRLLDIDGSLTLEELHDVLQAVMGWRDAHLHEFHDDDRSEAAFMSRRSHMDEGPVRSWVPPEEFEEARAAAANPFPGARPLTVVDESTVTVADVFDTLDGPLGYSYDFGDGWLLTLELIERAPADEPGLSPWRRRAELVRGERRGPLEDSGGPHGYEGLIDRLQDPVTVGEPDWEEFHDAVLWSEDIAWPAGGFDPDAFDAEAVDRELALRFDVASDTSGLIAADEQPAVDAGAAVVRLLDALMPPYARELRIRMRASGALDPTVDAPSPEAVRTAVQPFRWLLDAVGSDGIQLSKAGWMPPAVVRTGMDEIPAFAGWIGTGNREDNTVPMRALRETARHLGLVRVFKGRLMRTPAARAIGTDDAALLTHLARRTALGATRPAEEDAIELYAVELACGDRRSRNREVDSAHRFSRLRVGDASDETAQLRAIASGLEALEWANRDGSPLLPRDALGLLGGVHEVFASLGFRARLDPLMSADDERAVLRAFGRAVLGVGDLA</sequence>
<dbReference type="PANTHER" id="PTHR41878">
    <property type="entry name" value="LEXA REPRESSOR-RELATED"/>
    <property type="match status" value="1"/>
</dbReference>
<dbReference type="Proteomes" id="UP000671914">
    <property type="component" value="Chromosome"/>
</dbReference>
<dbReference type="EMBL" id="CP071696">
    <property type="protein sequence ID" value="QTX05640.1"/>
    <property type="molecule type" value="Genomic_DNA"/>
</dbReference>
<gene>
    <name evidence="2" type="ORF">G127AT_05390</name>
</gene>
<dbReference type="InterPro" id="IPR024047">
    <property type="entry name" value="MM3350-like_sf"/>
</dbReference>
<dbReference type="SUPFAM" id="SSF159941">
    <property type="entry name" value="MM3350-like"/>
    <property type="match status" value="1"/>
</dbReference>
<evidence type="ECO:0000259" key="1">
    <source>
        <dbReference type="Pfam" id="PF07929"/>
    </source>
</evidence>
<reference evidence="2" key="1">
    <citation type="submission" date="2021-03" db="EMBL/GenBank/DDBJ databases">
        <title>Agromyces archimandritus sp. nov., isolated from the cockroach Archimandrita tessellata.</title>
        <authorList>
            <person name="Guzman J."/>
            <person name="Ortuzar M."/>
            <person name="Poehlein A."/>
            <person name="Daniel R."/>
            <person name="Trujillo M."/>
            <person name="Vilcinskas A."/>
        </authorList>
    </citation>
    <scope>NUCLEOTIDE SEQUENCE</scope>
    <source>
        <strain evidence="2">G127AT</strain>
    </source>
</reference>
<keyword evidence="3" id="KW-1185">Reference proteome</keyword>
<evidence type="ECO:0000313" key="2">
    <source>
        <dbReference type="EMBL" id="QTX05640.1"/>
    </source>
</evidence>
<dbReference type="KEGG" id="aarc:G127AT_05390"/>